<keyword evidence="3 6" id="KW-0245">EGF-like domain</keyword>
<dbReference type="PANTHER" id="PTHR15332">
    <property type="entry name" value="PROPROTEIN CONVERTASE SUBTILISIN_KEXIN TYPE 5-LIKE"/>
    <property type="match status" value="1"/>
</dbReference>
<keyword evidence="6" id="KW-1015">Disulfide bond</keyword>
<dbReference type="InterPro" id="IPR006212">
    <property type="entry name" value="Furin_repeat"/>
</dbReference>
<proteinExistence type="predicted"/>
<feature type="disulfide bond" evidence="6">
    <location>
        <begin position="177"/>
        <end position="186"/>
    </location>
</feature>
<keyword evidence="8" id="KW-0812">Transmembrane</keyword>
<feature type="region of interest" description="Disordered" evidence="7">
    <location>
        <begin position="717"/>
        <end position="750"/>
    </location>
</feature>
<feature type="region of interest" description="Disordered" evidence="7">
    <location>
        <begin position="812"/>
        <end position="842"/>
    </location>
</feature>
<evidence type="ECO:0000256" key="4">
    <source>
        <dbReference type="ARBA" id="ARBA00022729"/>
    </source>
</evidence>
<dbReference type="PROSITE" id="PS50026">
    <property type="entry name" value="EGF_3"/>
    <property type="match status" value="1"/>
</dbReference>
<dbReference type="InterPro" id="IPR002049">
    <property type="entry name" value="LE_dom"/>
</dbReference>
<dbReference type="EMBL" id="KI925459">
    <property type="protein sequence ID" value="ETW80612.1"/>
    <property type="molecule type" value="Genomic_DNA"/>
</dbReference>
<dbReference type="AlphaFoldDB" id="W4K472"/>
<reference evidence="10 11" key="1">
    <citation type="journal article" date="2012" name="New Phytol.">
        <title>Insight into trade-off between wood decay and parasitism from the genome of a fungal forest pathogen.</title>
        <authorList>
            <person name="Olson A."/>
            <person name="Aerts A."/>
            <person name="Asiegbu F."/>
            <person name="Belbahri L."/>
            <person name="Bouzid O."/>
            <person name="Broberg A."/>
            <person name="Canback B."/>
            <person name="Coutinho P.M."/>
            <person name="Cullen D."/>
            <person name="Dalman K."/>
            <person name="Deflorio G."/>
            <person name="van Diepen L.T."/>
            <person name="Dunand C."/>
            <person name="Duplessis S."/>
            <person name="Durling M."/>
            <person name="Gonthier P."/>
            <person name="Grimwood J."/>
            <person name="Fossdal C.G."/>
            <person name="Hansson D."/>
            <person name="Henrissat B."/>
            <person name="Hietala A."/>
            <person name="Himmelstrand K."/>
            <person name="Hoffmeister D."/>
            <person name="Hogberg N."/>
            <person name="James T.Y."/>
            <person name="Karlsson M."/>
            <person name="Kohler A."/>
            <person name="Kues U."/>
            <person name="Lee Y.H."/>
            <person name="Lin Y.C."/>
            <person name="Lind M."/>
            <person name="Lindquist E."/>
            <person name="Lombard V."/>
            <person name="Lucas S."/>
            <person name="Lunden K."/>
            <person name="Morin E."/>
            <person name="Murat C."/>
            <person name="Park J."/>
            <person name="Raffaello T."/>
            <person name="Rouze P."/>
            <person name="Salamov A."/>
            <person name="Schmutz J."/>
            <person name="Solheim H."/>
            <person name="Stahlberg J."/>
            <person name="Velez H."/>
            <person name="de Vries R.P."/>
            <person name="Wiebenga A."/>
            <person name="Woodward S."/>
            <person name="Yakovlev I."/>
            <person name="Garbelotto M."/>
            <person name="Martin F."/>
            <person name="Grigoriev I.V."/>
            <person name="Stenlid J."/>
        </authorList>
    </citation>
    <scope>NUCLEOTIDE SEQUENCE [LARGE SCALE GENOMIC DNA]</scope>
    <source>
        <strain evidence="10 11">TC 32-1</strain>
    </source>
</reference>
<comment type="caution">
    <text evidence="6">Lacks conserved residue(s) required for the propagation of feature annotation.</text>
</comment>
<evidence type="ECO:0000256" key="5">
    <source>
        <dbReference type="ARBA" id="ARBA00023180"/>
    </source>
</evidence>
<keyword evidence="11" id="KW-1185">Reference proteome</keyword>
<dbReference type="PROSITE" id="PS00022">
    <property type="entry name" value="EGF_1"/>
    <property type="match status" value="1"/>
</dbReference>
<dbReference type="Proteomes" id="UP000030671">
    <property type="component" value="Unassembled WGS sequence"/>
</dbReference>
<feature type="domain" description="EGF-like" evidence="9">
    <location>
        <begin position="155"/>
        <end position="187"/>
    </location>
</feature>
<dbReference type="eggNOG" id="KOG3525">
    <property type="taxonomic scope" value="Eukaryota"/>
</dbReference>
<evidence type="ECO:0000256" key="2">
    <source>
        <dbReference type="ARBA" id="ARBA00022525"/>
    </source>
</evidence>
<keyword evidence="4" id="KW-0732">Signal</keyword>
<evidence type="ECO:0000256" key="7">
    <source>
        <dbReference type="SAM" id="MobiDB-lite"/>
    </source>
</evidence>
<dbReference type="STRING" id="747525.W4K472"/>
<evidence type="ECO:0000313" key="10">
    <source>
        <dbReference type="EMBL" id="ETW80612.1"/>
    </source>
</evidence>
<dbReference type="InterPro" id="IPR009030">
    <property type="entry name" value="Growth_fac_rcpt_cys_sf"/>
</dbReference>
<evidence type="ECO:0000256" key="1">
    <source>
        <dbReference type="ARBA" id="ARBA00004613"/>
    </source>
</evidence>
<evidence type="ECO:0000259" key="9">
    <source>
        <dbReference type="PROSITE" id="PS50026"/>
    </source>
</evidence>
<dbReference type="SMART" id="SM00261">
    <property type="entry name" value="FU"/>
    <property type="match status" value="7"/>
</dbReference>
<dbReference type="Gene3D" id="2.10.25.10">
    <property type="entry name" value="Laminin"/>
    <property type="match status" value="1"/>
</dbReference>
<evidence type="ECO:0000256" key="6">
    <source>
        <dbReference type="PROSITE-ProRule" id="PRU00076"/>
    </source>
</evidence>
<dbReference type="CDD" id="cd00064">
    <property type="entry name" value="FU"/>
    <property type="match status" value="3"/>
</dbReference>
<feature type="compositionally biased region" description="Polar residues" evidence="7">
    <location>
        <begin position="830"/>
        <end position="842"/>
    </location>
</feature>
<keyword evidence="8" id="KW-1133">Transmembrane helix</keyword>
<dbReference type="Gene3D" id="2.10.220.10">
    <property type="entry name" value="Hormone Receptor, Insulin-like Growth Factor Receptor 1, Chain A, domain 2"/>
    <property type="match status" value="4"/>
</dbReference>
<dbReference type="GO" id="GO:0005576">
    <property type="term" value="C:extracellular region"/>
    <property type="evidence" value="ECO:0007669"/>
    <property type="project" value="UniProtKB-SubCell"/>
</dbReference>
<gene>
    <name evidence="10" type="ORF">HETIRDRAFT_320493</name>
</gene>
<dbReference type="Pfam" id="PF23106">
    <property type="entry name" value="EGF_Teneurin"/>
    <property type="match status" value="1"/>
</dbReference>
<dbReference type="KEGG" id="hir:HETIRDRAFT_320493"/>
<name>W4K472_HETIT</name>
<dbReference type="CDD" id="cd00055">
    <property type="entry name" value="EGF_Lam"/>
    <property type="match status" value="1"/>
</dbReference>
<evidence type="ECO:0000256" key="8">
    <source>
        <dbReference type="SAM" id="Phobius"/>
    </source>
</evidence>
<dbReference type="RefSeq" id="XP_009547339.1">
    <property type="nucleotide sequence ID" value="XM_009549044.1"/>
</dbReference>
<evidence type="ECO:0000256" key="3">
    <source>
        <dbReference type="ARBA" id="ARBA00022536"/>
    </source>
</evidence>
<dbReference type="InterPro" id="IPR000742">
    <property type="entry name" value="EGF"/>
</dbReference>
<dbReference type="SMART" id="SM00180">
    <property type="entry name" value="EGF_Lam"/>
    <property type="match status" value="2"/>
</dbReference>
<evidence type="ECO:0000313" key="11">
    <source>
        <dbReference type="Proteomes" id="UP000030671"/>
    </source>
</evidence>
<keyword evidence="5" id="KW-0325">Glycoprotein</keyword>
<dbReference type="HOGENOM" id="CLU_010013_0_0_1"/>
<dbReference type="InParanoid" id="W4K472"/>
<keyword evidence="2" id="KW-0964">Secreted</keyword>
<protein>
    <recommendedName>
        <fullName evidence="9">EGF-like domain-containing protein</fullName>
    </recommendedName>
</protein>
<feature type="transmembrane region" description="Helical" evidence="8">
    <location>
        <begin position="632"/>
        <end position="653"/>
    </location>
</feature>
<dbReference type="SUPFAM" id="SSF57184">
    <property type="entry name" value="Growth factor receptor domain"/>
    <property type="match status" value="3"/>
</dbReference>
<dbReference type="PROSITE" id="PS01248">
    <property type="entry name" value="EGF_LAM_1"/>
    <property type="match status" value="1"/>
</dbReference>
<dbReference type="InterPro" id="IPR043601">
    <property type="entry name" value="Rspo_Fu-CRD_dom"/>
</dbReference>
<dbReference type="SMART" id="SM00181">
    <property type="entry name" value="EGF"/>
    <property type="match status" value="6"/>
</dbReference>
<keyword evidence="8" id="KW-0472">Membrane</keyword>
<accession>W4K472</accession>
<dbReference type="Pfam" id="PF15913">
    <property type="entry name" value="Furin-like_2"/>
    <property type="match status" value="1"/>
</dbReference>
<organism evidence="10 11">
    <name type="scientific">Heterobasidion irregulare (strain TC 32-1)</name>
    <dbReference type="NCBI Taxonomy" id="747525"/>
    <lineage>
        <taxon>Eukaryota</taxon>
        <taxon>Fungi</taxon>
        <taxon>Dikarya</taxon>
        <taxon>Basidiomycota</taxon>
        <taxon>Agaricomycotina</taxon>
        <taxon>Agaricomycetes</taxon>
        <taxon>Russulales</taxon>
        <taxon>Bondarzewiaceae</taxon>
        <taxon>Heterobasidion</taxon>
        <taxon>Heterobasidion annosum species complex</taxon>
    </lineage>
</organism>
<sequence length="842" mass="87122">IVSQPNATVVCLAGQCLQGFTNTTNILLLPGLYTSATNPELVHQLLTSPSTSVSSSPGFNISSISSPFNVALEPGLAIFPQALYSGNAQFAQLPNASVSNSSSSTPLSASSLALSSDIWVSVSSGSSQNHLILWDSVPDIAQLPGSPSLSLVDIQSNACSPQCAGSGVCSASGQCICPAGFTGASCESCASGFFGPKCQACPAGCSSCDDGISGSGRCLVPIVNNLPSTCNCLNGECGSNGQCTCNAGWTTADNGTACAKCAPGFFLDSNGDCSVCQLGCSQCEDSSGICVICKSGFTQDANDRTKCDAVQSKTASGTVCPDGSFSNGTACAACSATCQTCSGSTSNDCIICGNGQFSVGGACVPTDGNGACQGTSMIANNNKHECDSCPSKCTSCKIPSFSVASTVDQLQCSGCLPGFVLSQGKCVASCPSGTFLSPRDNLTCTACLSSCGACAGSADFCLTCANNQLASSGKCVSSCPSNTFSSSGSCITCHPDCATCSGNSFNQCSSCPPNRPVLTNGRCLPTCSKSQFFDITSSTCQSCDSSCSSCSGAGPSNCLACSNSNQVLRGGSCTAANCNGTSSVIPGLGVCLSNLVDVPQASGTSSGVPLPTITGLTAPAAATSTKSRPLQWWEILLMALGCAFIFLVILMLFRRRMRKKRAQRTAAFAISKNIDKRGNWRWRLLRFGERLFGHAPSKRFIPPEQEGLRLKKMHAAEEGRHQRQLEKMGGPSSLPSYYEHDQDSPSQHRYSGISESLYSQVTGAPRRVPDPRQPVKDVPPMASRFSWTTAGSSVRRAPSPVPQTEAQKYAMSIRAPEGTQPGMYWLEPVNTGTSNSKNPFRK</sequence>
<comment type="subcellular location">
    <subcellularLocation>
        <location evidence="1">Secreted</location>
    </subcellularLocation>
</comment>
<dbReference type="PANTHER" id="PTHR15332:SF175">
    <property type="entry name" value="PROPROTEIN CONVERTASE SUBTILISIN_KEXIN TYPE 5-LIKE"/>
    <property type="match status" value="1"/>
</dbReference>
<feature type="compositionally biased region" description="Basic and acidic residues" evidence="7">
    <location>
        <begin position="717"/>
        <end position="726"/>
    </location>
</feature>
<dbReference type="OrthoDB" id="18487at2759"/>
<feature type="disulfide bond" evidence="6">
    <location>
        <begin position="159"/>
        <end position="169"/>
    </location>
</feature>
<feature type="non-terminal residue" evidence="10">
    <location>
        <position position="1"/>
    </location>
</feature>
<dbReference type="GeneID" id="20670667"/>